<dbReference type="InterPro" id="IPR027417">
    <property type="entry name" value="P-loop_NTPase"/>
</dbReference>
<evidence type="ECO:0000259" key="3">
    <source>
        <dbReference type="PROSITE" id="PS51194"/>
    </source>
</evidence>
<dbReference type="Pfam" id="PF04851">
    <property type="entry name" value="ResIII"/>
    <property type="match status" value="1"/>
</dbReference>
<accession>A0A3P7PGT2</accession>
<feature type="region of interest" description="Disordered" evidence="2">
    <location>
        <begin position="272"/>
        <end position="431"/>
    </location>
</feature>
<organism evidence="4 5">
    <name type="scientific">Petrocella atlantisensis</name>
    <dbReference type="NCBI Taxonomy" id="2173034"/>
    <lineage>
        <taxon>Bacteria</taxon>
        <taxon>Bacillati</taxon>
        <taxon>Bacillota</taxon>
        <taxon>Clostridia</taxon>
        <taxon>Lachnospirales</taxon>
        <taxon>Vallitaleaceae</taxon>
        <taxon>Petrocella</taxon>
    </lineage>
</organism>
<dbReference type="PANTHER" id="PTHR41313">
    <property type="entry name" value="ADENINE-SPECIFIC METHYLTRANSFERASE"/>
    <property type="match status" value="1"/>
</dbReference>
<dbReference type="SMART" id="SM00487">
    <property type="entry name" value="DEXDc"/>
    <property type="match status" value="1"/>
</dbReference>
<proteinExistence type="predicted"/>
<dbReference type="Proteomes" id="UP000279029">
    <property type="component" value="Chromosome"/>
</dbReference>
<dbReference type="GO" id="GO:0005524">
    <property type="term" value="F:ATP binding"/>
    <property type="evidence" value="ECO:0007669"/>
    <property type="project" value="InterPro"/>
</dbReference>
<protein>
    <recommendedName>
        <fullName evidence="3">Helicase C-terminal domain-containing protein</fullName>
    </recommendedName>
</protein>
<dbReference type="PROSITE" id="PS51194">
    <property type="entry name" value="HELICASE_CTER"/>
    <property type="match status" value="1"/>
</dbReference>
<dbReference type="Gene3D" id="3.40.50.300">
    <property type="entry name" value="P-loop containing nucleotide triphosphate hydrolases"/>
    <property type="match status" value="2"/>
</dbReference>
<dbReference type="SUPFAM" id="SSF53335">
    <property type="entry name" value="S-adenosyl-L-methionine-dependent methyltransferases"/>
    <property type="match status" value="1"/>
</dbReference>
<dbReference type="InterPro" id="IPR029063">
    <property type="entry name" value="SAM-dependent_MTases_sf"/>
</dbReference>
<keyword evidence="1" id="KW-0175">Coiled coil</keyword>
<dbReference type="PANTHER" id="PTHR41313:SF1">
    <property type="entry name" value="DNA METHYLASE ADENINE-SPECIFIC DOMAIN-CONTAINING PROTEIN"/>
    <property type="match status" value="1"/>
</dbReference>
<feature type="coiled-coil region" evidence="1">
    <location>
        <begin position="2219"/>
        <end position="2253"/>
    </location>
</feature>
<evidence type="ECO:0000256" key="2">
    <source>
        <dbReference type="SAM" id="MobiDB-lite"/>
    </source>
</evidence>
<evidence type="ECO:0000313" key="5">
    <source>
        <dbReference type="Proteomes" id="UP000279029"/>
    </source>
</evidence>
<reference evidence="4 5" key="1">
    <citation type="submission" date="2018-09" db="EMBL/GenBank/DDBJ databases">
        <authorList>
            <person name="Postec A."/>
        </authorList>
    </citation>
    <scope>NUCLEOTIDE SEQUENCE [LARGE SCALE GENOMIC DNA]</scope>
    <source>
        <strain evidence="4">70B-A</strain>
    </source>
</reference>
<dbReference type="SUPFAM" id="SSF52540">
    <property type="entry name" value="P-loop containing nucleoside triphosphate hydrolases"/>
    <property type="match status" value="2"/>
</dbReference>
<evidence type="ECO:0000256" key="1">
    <source>
        <dbReference type="SAM" id="Coils"/>
    </source>
</evidence>
<name>A0A3P7PGT2_9FIRM</name>
<dbReference type="Pfam" id="PF00271">
    <property type="entry name" value="Helicase_C"/>
    <property type="match status" value="1"/>
</dbReference>
<feature type="compositionally biased region" description="Basic and acidic residues" evidence="2">
    <location>
        <begin position="402"/>
        <end position="412"/>
    </location>
</feature>
<dbReference type="SMART" id="SM00490">
    <property type="entry name" value="HELICc"/>
    <property type="match status" value="1"/>
</dbReference>
<dbReference type="KEGG" id="cbar:PATL70BA_3307"/>
<dbReference type="PRINTS" id="PR00507">
    <property type="entry name" value="N12N6MTFRASE"/>
</dbReference>
<feature type="domain" description="Helicase C-terminal" evidence="3">
    <location>
        <begin position="1889"/>
        <end position="2046"/>
    </location>
</feature>
<dbReference type="GO" id="GO:0016787">
    <property type="term" value="F:hydrolase activity"/>
    <property type="evidence" value="ECO:0007669"/>
    <property type="project" value="InterPro"/>
</dbReference>
<sequence>MAKTYDAITLLQEKEREIRKNGLNWMSFLKSSAYTNKYPYNDQILIYANRPDAKACGSMDLWNNKFHRWINRGAKGIPLLDVSDDGKARLRYVFDISDTHTTKYTVKDVNLWRYDEEKDNEALINIERREDISPEDSSKDIRYRVHEIAKRICEYEQSDLVSDMVQFAEDTYIEELDEFNIRVMASKLLENSVAFQLMERMELDPEDYFEADDFADIINLNSSTLTSLISTNTSRITKDFLSDLSKKMSKTKTRQNDVQNTLINDQSKVYNENEQNKTKIQSSIDEGGIVNEDNDTGRSGIRSNERDIESSSENNIIREEWRNISPSGRDVSSEHRIDEQGTEPGGDLRQSEEEISGRKQTGTVFSNDNPGNTSESPTRSGNSSRETFGDADTTTSGSMGSDRTDESNRSDEVGGDDEQYQVNHRGNDLQRDRLQVDTEQLDLFKTEEEQLRRIEETVEKESTVFSFYQSDIEAELLRGSGFANSKFRIYEFYSNDPTNKEAVEFLKNEYGVGGHSASRNTNEVTSQSHDAKGIELSKGGYGDDRVDKLYTWSNVNKHIKNLIDRGLYLSSEEIAEHERSKHPDISYYFAEAGEFHNLGEYHEGLTFEEAINYYESIPAERRNGGKQIGIHIYDGDEFPLEVSLVDRGRMELFALDYVRSTKDNPNVLEAISKLKEHFEPDRDLGEIDGLISGLEKQDLSIEPSKPEKMDFQITDYNLGNGTNNDKLNYNLDAIRTLKYIESENRLATKEEQEILSKYVGWGGLSHVFEEEPTSTWAMGAYGKVKRLLTDDEYKSARESTLNAHYTSPTIIEAMYDGLQMLGFKQGNILEPSCGAGNFLGMVPKALNGSKFYGVELDDLTGRIAKQLYQNAVIEINGFEETSVPDNFIDVAIGNVPFGDYKVYDKRYEKENFLIHDFFFAKALDKVRPGGVVAFITSKGTLDKKSSNVRKYLAKRAELLSAIRLPNDAFKSNAGTEVTSDIIFLKKRERPIEIEPDWVHLGMDDNGISMNQYFVDHPEMIMGTMEMESTRFGMASTCKPIQGADLKDQLSEAVANITGFIDDVDIETYVEIQDDSIPADPNVRNFSFTSVDGELYFRENSVMVKPDIKDNDIPRIKGLVEIRDTTRELIRLQMEEYSDEEIREGQARLSEVYDRFVEKYGHINSKKNSRLFGEDTSYALICSLENVDVEHDTVSKTDMFSKRTIKKREVPTHVDSAVEALAISIAEKAKIDMAYMTELTDLSEDDIANDLRGIIFKNPRSESNDDVEEYINADEYLSGNVRDKLQDAELAARQDPITYEYNVRALKEVVPKDLDATDIDVRLGATWLPPKDVEKFIFETLDTPGYAKWDIKVHYSAFSANWNVEGKSVDKNNIKANMTYGTDRVNAYKIIEDALNLRDTRVYDRVTDDEGKVKSVLNKHETMLAGQKQDALKEAFKSWIWEEPERRNRLVKTYNERFNSIRPREFDGQHIAFEGMNPSIQLREHQKNAIARTLYGGNTLLAHAVGAGKSFEMIASAMESKRLGLSQKSMFVVPNHLTEQIGSEFLKLYPSANILVATKKDFEPKNRKKFCGRIATGDYDAVIIGHSQFERIPMSVERQQLEFERQIDSITQGIADLKAISGERFSIKQLEKTKKSLTVRLQKLNDQSRKDDVVTFEELGVDKLIVDEAHGFKNLFLHTKMRNVAGIGQSEAKKSSDMFMKCRYMDEITNGKGVVFATGTPISNSMTELYTMQRYLQYGMLKSQNLEHFDAWASTFGETTTTIELSPEGTGYRPKTRFSKFYNLPELMNMFKEVADIKTADMLKLPVPEAEFETCVISPSNYQVEMVESLSERADMVRSKLVDSSVDNMLKITNDGRKLALDQRLMNPMLPRDENGKVAKCADNVFGVWDDTKENKSTQLVFCDLSTPKGNGDFNVYDDLKEQLVEKGVPEKEIAFIHDAKNERQKDELFARVRSGDIRVLIGSTQKMGAGTNVQDKLIATHDLDCPWKPADLEQRSGRLIRQGNENPKVKVFRYVTENTFDSYLWQLVENKQRFISQIMTSKSPVRSAEDVDESTLSYAEIKALATGNPLIKEKMDLDVQVSKLKMMHSNYLSNKYALEDKIIKYFPNEIKRLENSIKGYSADAVIARENTNESTNGERSFRGMKVLGVDYTQLEKEEAGKALLSACREVKSGVAKEIGEYRGFKMDLNYDAFFNQFNLLLKGDISHRVVLGSDTFGNITRMDNILDNLETKKETAMEKLEGVKQQLDSARIEVKKPFTHDKELKTQTARLSELDHLLNMAESGETLTIVSELDKAKDYLIDFMVSEYDSGIESLDDQDLSSIDIAYTTTPDEKHEIQARVDLENYTVTTYLDEVMVHQDKYDSLKDMNEFGLQHLDFESLVSVDDVDIERVEAMEEILTIDKDTDLDGVIDRFDSDSRDSNVMTNGDLDEREKQSEQVGRPSLLGQLKKNRSVLEGEVDCKTIHSKKACYSME</sequence>
<feature type="compositionally biased region" description="Polar residues" evidence="2">
    <location>
        <begin position="358"/>
        <end position="401"/>
    </location>
</feature>
<dbReference type="InterPro" id="IPR014001">
    <property type="entry name" value="Helicase_ATP-bd"/>
</dbReference>
<dbReference type="EMBL" id="LR130778">
    <property type="protein sequence ID" value="VDN49233.1"/>
    <property type="molecule type" value="Genomic_DNA"/>
</dbReference>
<feature type="compositionally biased region" description="Polar residues" evidence="2">
    <location>
        <begin position="272"/>
        <end position="284"/>
    </location>
</feature>
<keyword evidence="5" id="KW-1185">Reference proteome</keyword>
<gene>
    <name evidence="4" type="ORF">PATL70BA_3307</name>
</gene>
<dbReference type="Gene3D" id="3.40.50.150">
    <property type="entry name" value="Vaccinia Virus protein VP39"/>
    <property type="match status" value="1"/>
</dbReference>
<dbReference type="GO" id="GO:0003677">
    <property type="term" value="F:DNA binding"/>
    <property type="evidence" value="ECO:0007669"/>
    <property type="project" value="InterPro"/>
</dbReference>
<evidence type="ECO:0000313" key="4">
    <source>
        <dbReference type="EMBL" id="VDN49233.1"/>
    </source>
</evidence>
<dbReference type="InterPro" id="IPR052933">
    <property type="entry name" value="DNA_Protect_Modify"/>
</dbReference>
<dbReference type="InterPro" id="IPR006935">
    <property type="entry name" value="Helicase/UvrB_N"/>
</dbReference>
<dbReference type="InterPro" id="IPR001650">
    <property type="entry name" value="Helicase_C-like"/>
</dbReference>